<evidence type="ECO:0000313" key="3">
    <source>
        <dbReference type="Proteomes" id="UP000823399"/>
    </source>
</evidence>
<evidence type="ECO:0000313" key="2">
    <source>
        <dbReference type="EMBL" id="KAG2097519.1"/>
    </source>
</evidence>
<keyword evidence="3" id="KW-1185">Reference proteome</keyword>
<organism evidence="2 3">
    <name type="scientific">Suillus discolor</name>
    <dbReference type="NCBI Taxonomy" id="1912936"/>
    <lineage>
        <taxon>Eukaryota</taxon>
        <taxon>Fungi</taxon>
        <taxon>Dikarya</taxon>
        <taxon>Basidiomycota</taxon>
        <taxon>Agaricomycotina</taxon>
        <taxon>Agaricomycetes</taxon>
        <taxon>Agaricomycetidae</taxon>
        <taxon>Boletales</taxon>
        <taxon>Suillineae</taxon>
        <taxon>Suillaceae</taxon>
        <taxon>Suillus</taxon>
    </lineage>
</organism>
<comment type="caution">
    <text evidence="2">The sequence shown here is derived from an EMBL/GenBank/DDBJ whole genome shotgun (WGS) entry which is preliminary data.</text>
</comment>
<dbReference type="OrthoDB" id="10561701at2759"/>
<name>A0A9P7JQB3_9AGAM</name>
<gene>
    <name evidence="2" type="ORF">F5147DRAFT_777973</name>
</gene>
<dbReference type="AlphaFoldDB" id="A0A9P7JQB3"/>
<feature type="region of interest" description="Disordered" evidence="1">
    <location>
        <begin position="1"/>
        <end position="20"/>
    </location>
</feature>
<accession>A0A9P7JQB3</accession>
<evidence type="ECO:0000256" key="1">
    <source>
        <dbReference type="SAM" id="MobiDB-lite"/>
    </source>
</evidence>
<dbReference type="GeneID" id="64704322"/>
<dbReference type="RefSeq" id="XP_041288553.1">
    <property type="nucleotide sequence ID" value="XM_041442063.1"/>
</dbReference>
<reference evidence="2" key="1">
    <citation type="journal article" date="2020" name="New Phytol.">
        <title>Comparative genomics reveals dynamic genome evolution in host specialist ectomycorrhizal fungi.</title>
        <authorList>
            <person name="Lofgren L.A."/>
            <person name="Nguyen N.H."/>
            <person name="Vilgalys R."/>
            <person name="Ruytinx J."/>
            <person name="Liao H.L."/>
            <person name="Branco S."/>
            <person name="Kuo A."/>
            <person name="LaButti K."/>
            <person name="Lipzen A."/>
            <person name="Andreopoulos W."/>
            <person name="Pangilinan J."/>
            <person name="Riley R."/>
            <person name="Hundley H."/>
            <person name="Na H."/>
            <person name="Barry K."/>
            <person name="Grigoriev I.V."/>
            <person name="Stajich J.E."/>
            <person name="Kennedy P.G."/>
        </authorList>
    </citation>
    <scope>NUCLEOTIDE SEQUENCE</scope>
    <source>
        <strain evidence="2">FC423</strain>
    </source>
</reference>
<sequence>MSSESKGWLPTSSSNTTSTFIPPAKQCLQQQLQKPAKPTITSPMERQLPEKQVLADLKAAIQARLNLTDDNQASLSLEHCAVILEALQNPQSNTIIGRFVIVIERYLTPFKVIIGITPAEYTAVLAFTSEERDFEVQAKFTYFEDTQELQIMPPLPIVKNVLKGRI</sequence>
<proteinExistence type="predicted"/>
<dbReference type="EMBL" id="JABBWM010000065">
    <property type="protein sequence ID" value="KAG2097519.1"/>
    <property type="molecule type" value="Genomic_DNA"/>
</dbReference>
<protein>
    <submittedName>
        <fullName evidence="2">Uncharacterized protein</fullName>
    </submittedName>
</protein>
<dbReference type="Proteomes" id="UP000823399">
    <property type="component" value="Unassembled WGS sequence"/>
</dbReference>